<evidence type="ECO:0000256" key="8">
    <source>
        <dbReference type="RuleBase" id="RU003426"/>
    </source>
</evidence>
<comment type="cofactor">
    <cofactor evidence="1">
        <name>Mn(2+)</name>
        <dbReference type="ChEBI" id="CHEBI:29035"/>
    </cofactor>
</comment>
<reference evidence="11 12" key="1">
    <citation type="submission" date="2019-12" db="EMBL/GenBank/DDBJ databases">
        <authorList>
            <person name="Floudas D."/>
            <person name="Bentzer J."/>
            <person name="Ahren D."/>
            <person name="Johansson T."/>
            <person name="Persson P."/>
            <person name="Tunlid A."/>
        </authorList>
    </citation>
    <scope>NUCLEOTIDE SEQUENCE [LARGE SCALE GENOMIC DNA]</scope>
    <source>
        <strain evidence="11 12">CBS 102.39</strain>
    </source>
</reference>
<keyword evidence="4" id="KW-0520">NAD</keyword>
<comment type="similarity">
    <text evidence="2 8">Belongs to the malic enzymes family.</text>
</comment>
<comment type="cofactor">
    <cofactor evidence="7">
        <name>Mg(2+)</name>
        <dbReference type="ChEBI" id="CHEBI:18420"/>
    </cofactor>
    <cofactor evidence="7">
        <name>Mn(2+)</name>
        <dbReference type="ChEBI" id="CHEBI:29035"/>
    </cofactor>
    <text evidence="7">Divalent metal cations. Prefers magnesium or manganese.</text>
</comment>
<evidence type="ECO:0000256" key="1">
    <source>
        <dbReference type="ARBA" id="ARBA00001936"/>
    </source>
</evidence>
<name>A0A8H4VLN5_9AGAR</name>
<evidence type="ECO:0000256" key="4">
    <source>
        <dbReference type="ARBA" id="ARBA00023027"/>
    </source>
</evidence>
<dbReference type="Proteomes" id="UP000521872">
    <property type="component" value="Unassembled WGS sequence"/>
</dbReference>
<feature type="binding site" evidence="7">
    <location>
        <position position="255"/>
    </location>
    <ligand>
        <name>a divalent metal cation</name>
        <dbReference type="ChEBI" id="CHEBI:60240"/>
    </ligand>
</feature>
<feature type="domain" description="Malic enzyme N-terminal" evidence="10">
    <location>
        <begin position="88"/>
        <end position="269"/>
    </location>
</feature>
<evidence type="ECO:0000313" key="12">
    <source>
        <dbReference type="Proteomes" id="UP000521872"/>
    </source>
</evidence>
<keyword evidence="12" id="KW-1185">Reference proteome</keyword>
<dbReference type="Gene3D" id="3.40.50.10380">
    <property type="entry name" value="Malic enzyme, N-terminal domain"/>
    <property type="match status" value="1"/>
</dbReference>
<evidence type="ECO:0000256" key="2">
    <source>
        <dbReference type="ARBA" id="ARBA00008785"/>
    </source>
</evidence>
<dbReference type="PIRSF" id="PIRSF000106">
    <property type="entry name" value="ME"/>
    <property type="match status" value="1"/>
</dbReference>
<evidence type="ECO:0000259" key="10">
    <source>
        <dbReference type="SMART" id="SM01274"/>
    </source>
</evidence>
<evidence type="ECO:0000259" key="9">
    <source>
        <dbReference type="SMART" id="SM00919"/>
    </source>
</evidence>
<organism evidence="11 12">
    <name type="scientific">Agrocybe pediades</name>
    <dbReference type="NCBI Taxonomy" id="84607"/>
    <lineage>
        <taxon>Eukaryota</taxon>
        <taxon>Fungi</taxon>
        <taxon>Dikarya</taxon>
        <taxon>Basidiomycota</taxon>
        <taxon>Agaricomycotina</taxon>
        <taxon>Agaricomycetes</taxon>
        <taxon>Agaricomycetidae</taxon>
        <taxon>Agaricales</taxon>
        <taxon>Agaricineae</taxon>
        <taxon>Strophariaceae</taxon>
        <taxon>Agrocybe</taxon>
    </lineage>
</organism>
<dbReference type="InterPro" id="IPR015884">
    <property type="entry name" value="Malic_enzyme_CS"/>
</dbReference>
<dbReference type="GO" id="GO:0005829">
    <property type="term" value="C:cytosol"/>
    <property type="evidence" value="ECO:0007669"/>
    <property type="project" value="TreeGrafter"/>
</dbReference>
<evidence type="ECO:0000256" key="6">
    <source>
        <dbReference type="PIRSR" id="PIRSR000106-2"/>
    </source>
</evidence>
<proteinExistence type="inferred from homology"/>
<evidence type="ECO:0000256" key="3">
    <source>
        <dbReference type="ARBA" id="ARBA00022723"/>
    </source>
</evidence>
<dbReference type="GO" id="GO:0051287">
    <property type="term" value="F:NAD binding"/>
    <property type="evidence" value="ECO:0007669"/>
    <property type="project" value="InterPro"/>
</dbReference>
<protein>
    <recommendedName>
        <fullName evidence="8">Malic enzyme</fullName>
    </recommendedName>
</protein>
<comment type="caution">
    <text evidence="11">The sequence shown here is derived from an EMBL/GenBank/DDBJ whole genome shotgun (WGS) entry which is preliminary data.</text>
</comment>
<dbReference type="PANTHER" id="PTHR23406:SF34">
    <property type="entry name" value="NAD-DEPENDENT MALIC ENZYME, MITOCHONDRIAL"/>
    <property type="match status" value="1"/>
</dbReference>
<keyword evidence="8" id="KW-0560">Oxidoreductase</keyword>
<dbReference type="GO" id="GO:0006108">
    <property type="term" value="P:malate metabolic process"/>
    <property type="evidence" value="ECO:0007669"/>
    <property type="project" value="TreeGrafter"/>
</dbReference>
<dbReference type="SMART" id="SM01274">
    <property type="entry name" value="malic"/>
    <property type="match status" value="1"/>
</dbReference>
<dbReference type="PANTHER" id="PTHR23406">
    <property type="entry name" value="MALIC ENZYME-RELATED"/>
    <property type="match status" value="1"/>
</dbReference>
<feature type="binding site" evidence="6">
    <location>
        <position position="495"/>
    </location>
    <ligand>
        <name>(S)-malate</name>
        <dbReference type="ChEBI" id="CHEBI:15589"/>
    </ligand>
</feature>
<evidence type="ECO:0000313" key="11">
    <source>
        <dbReference type="EMBL" id="KAF4612419.1"/>
    </source>
</evidence>
<feature type="active site" description="Proton donor" evidence="5">
    <location>
        <position position="111"/>
    </location>
</feature>
<dbReference type="GO" id="GO:0005739">
    <property type="term" value="C:mitochondrion"/>
    <property type="evidence" value="ECO:0007669"/>
    <property type="project" value="TreeGrafter"/>
</dbReference>
<feature type="binding site" evidence="6">
    <location>
        <position position="447"/>
    </location>
    <ligand>
        <name>(S)-malate</name>
        <dbReference type="ChEBI" id="CHEBI:15589"/>
    </ligand>
</feature>
<evidence type="ECO:0000256" key="7">
    <source>
        <dbReference type="PIRSR" id="PIRSR000106-3"/>
    </source>
</evidence>
<dbReference type="GO" id="GO:0004471">
    <property type="term" value="F:malate dehydrogenase (decarboxylating) (NAD+) activity"/>
    <property type="evidence" value="ECO:0007669"/>
    <property type="project" value="TreeGrafter"/>
</dbReference>
<dbReference type="Gene3D" id="3.40.50.720">
    <property type="entry name" value="NAD(P)-binding Rossmann-like Domain"/>
    <property type="match status" value="1"/>
</dbReference>
<dbReference type="PROSITE" id="PS00331">
    <property type="entry name" value="MALIC_ENZYMES"/>
    <property type="match status" value="1"/>
</dbReference>
<dbReference type="SMART" id="SM00919">
    <property type="entry name" value="Malic_M"/>
    <property type="match status" value="1"/>
</dbReference>
<dbReference type="Pfam" id="PF03949">
    <property type="entry name" value="Malic_M"/>
    <property type="match status" value="1"/>
</dbReference>
<accession>A0A8H4VLN5</accession>
<feature type="domain" description="Malic enzyme NAD-binding" evidence="9">
    <location>
        <begin position="279"/>
        <end position="570"/>
    </location>
</feature>
<dbReference type="InterPro" id="IPR012301">
    <property type="entry name" value="Malic_N_dom"/>
</dbReference>
<dbReference type="GO" id="GO:0046872">
    <property type="term" value="F:metal ion binding"/>
    <property type="evidence" value="ECO:0007669"/>
    <property type="project" value="UniProtKB-KW"/>
</dbReference>
<feature type="binding site" evidence="7">
    <location>
        <position position="278"/>
    </location>
    <ligand>
        <name>a divalent metal cation</name>
        <dbReference type="ChEBI" id="CHEBI:60240"/>
    </ligand>
</feature>
<dbReference type="InterPro" id="IPR037062">
    <property type="entry name" value="Malic_N_dom_sf"/>
</dbReference>
<dbReference type="PRINTS" id="PR00072">
    <property type="entry name" value="MALOXRDTASE"/>
</dbReference>
<dbReference type="InterPro" id="IPR001891">
    <property type="entry name" value="Malic_OxRdtase"/>
</dbReference>
<dbReference type="FunFam" id="3.40.50.10380:FF:000001">
    <property type="entry name" value="NAD-dependent malic enzyme"/>
    <property type="match status" value="1"/>
</dbReference>
<sequence length="618" mass="68259">MAALSISSHKPPHLIPTLKVALRGQTLLGSPRFNKGTAFSAEERKAFGLEGRLPYRVNTLDEQCARAYGQLEKRDTPMRKNTFLQSLKDQNWTLYYSLLARHLKELTPIIYTPTEAEAIASYSHIFRRSEGLYLSYPEEDLMEQAFLEQTRGREIDLIVVTDAEAILGIGDQGVGGIGISTAKSVIYTLIGGLDPSKSLSVTLDVGTNNESLLHDPLYVGWPEKRVRGADYDRFVDKFVQLVRKHYPHSLLHFEDFGVTNAHRLLDRYHDTHAVFNDDIQGTGAVSLACIMSAIRVSSEARASASSPEKKKLGDQRYVIFGAGSAGLGIAVQLRDAIVSADNMKREDANKKFWLVDREGLLHAGLGDEYVQAMTHQKKEFVRPADEGWGSQGRDDKKASLLDVVKKIRPTVLIGCSTSAGAFTQEVVEAMMEGLDEGARPIIMPLSNPSRLVEATPENLLHWTKGKALIATGSPFDSIKMDVDGKDKEFVIAECNNALIYPGLGFGAILARSRIVTDTMLIAGARRLAQLSPAINSDEDPEYNGAALLPDFGDAPKVNLEVAISVAEQAIREGSSSQEYANDEEKEQAIREVRENALKRVWVPVYPKYEYDENGMTET</sequence>
<dbReference type="EMBL" id="JAACJL010000057">
    <property type="protein sequence ID" value="KAF4612419.1"/>
    <property type="molecule type" value="Genomic_DNA"/>
</dbReference>
<feature type="binding site" evidence="7">
    <location>
        <position position="254"/>
    </location>
    <ligand>
        <name>a divalent metal cation</name>
        <dbReference type="ChEBI" id="CHEBI:60240"/>
    </ligand>
</feature>
<dbReference type="InterPro" id="IPR012302">
    <property type="entry name" value="Malic_NAD-bd"/>
</dbReference>
<dbReference type="InterPro" id="IPR046346">
    <property type="entry name" value="Aminoacid_DH-like_N_sf"/>
</dbReference>
<dbReference type="AlphaFoldDB" id="A0A8H4VLN5"/>
<dbReference type="Pfam" id="PF00390">
    <property type="entry name" value="malic"/>
    <property type="match status" value="1"/>
</dbReference>
<dbReference type="SUPFAM" id="SSF53223">
    <property type="entry name" value="Aminoacid dehydrogenase-like, N-terminal domain"/>
    <property type="match status" value="1"/>
</dbReference>
<gene>
    <name evidence="11" type="ORF">D9613_004595</name>
</gene>
<evidence type="ECO:0000256" key="5">
    <source>
        <dbReference type="PIRSR" id="PIRSR000106-1"/>
    </source>
</evidence>
<feature type="active site" description="Proton acceptor" evidence="5">
    <location>
        <position position="183"/>
    </location>
</feature>
<dbReference type="InterPro" id="IPR036291">
    <property type="entry name" value="NAD(P)-bd_dom_sf"/>
</dbReference>
<dbReference type="NCBIfam" id="NF010052">
    <property type="entry name" value="PRK13529.1"/>
    <property type="match status" value="1"/>
</dbReference>
<dbReference type="SUPFAM" id="SSF51735">
    <property type="entry name" value="NAD(P)-binding Rossmann-fold domains"/>
    <property type="match status" value="1"/>
</dbReference>
<keyword evidence="3 7" id="KW-0479">Metal-binding</keyword>